<accession>A0AAV4AVK5</accession>
<protein>
    <recommendedName>
        <fullName evidence="4">Secreted protein</fullName>
    </recommendedName>
</protein>
<name>A0AAV4AVK5_9GAST</name>
<dbReference type="EMBL" id="BLXT01004421">
    <property type="protein sequence ID" value="GFO12385.1"/>
    <property type="molecule type" value="Genomic_DNA"/>
</dbReference>
<evidence type="ECO:0000313" key="2">
    <source>
        <dbReference type="EMBL" id="GFO12385.1"/>
    </source>
</evidence>
<feature type="region of interest" description="Disordered" evidence="1">
    <location>
        <begin position="47"/>
        <end position="83"/>
    </location>
</feature>
<keyword evidence="3" id="KW-1185">Reference proteome</keyword>
<dbReference type="Proteomes" id="UP000735302">
    <property type="component" value="Unassembled WGS sequence"/>
</dbReference>
<dbReference type="AlphaFoldDB" id="A0AAV4AVK5"/>
<feature type="compositionally biased region" description="Basic and acidic residues" evidence="1">
    <location>
        <begin position="64"/>
        <end position="77"/>
    </location>
</feature>
<evidence type="ECO:0000256" key="1">
    <source>
        <dbReference type="SAM" id="MobiDB-lite"/>
    </source>
</evidence>
<gene>
    <name evidence="2" type="ORF">PoB_003889000</name>
</gene>
<organism evidence="2 3">
    <name type="scientific">Plakobranchus ocellatus</name>
    <dbReference type="NCBI Taxonomy" id="259542"/>
    <lineage>
        <taxon>Eukaryota</taxon>
        <taxon>Metazoa</taxon>
        <taxon>Spiralia</taxon>
        <taxon>Lophotrochozoa</taxon>
        <taxon>Mollusca</taxon>
        <taxon>Gastropoda</taxon>
        <taxon>Heterobranchia</taxon>
        <taxon>Euthyneura</taxon>
        <taxon>Panpulmonata</taxon>
        <taxon>Sacoglossa</taxon>
        <taxon>Placobranchoidea</taxon>
        <taxon>Plakobranchidae</taxon>
        <taxon>Plakobranchus</taxon>
    </lineage>
</organism>
<reference evidence="2 3" key="1">
    <citation type="journal article" date="2021" name="Elife">
        <title>Chloroplast acquisition without the gene transfer in kleptoplastic sea slugs, Plakobranchus ocellatus.</title>
        <authorList>
            <person name="Maeda T."/>
            <person name="Takahashi S."/>
            <person name="Yoshida T."/>
            <person name="Shimamura S."/>
            <person name="Takaki Y."/>
            <person name="Nagai Y."/>
            <person name="Toyoda A."/>
            <person name="Suzuki Y."/>
            <person name="Arimoto A."/>
            <person name="Ishii H."/>
            <person name="Satoh N."/>
            <person name="Nishiyama T."/>
            <person name="Hasebe M."/>
            <person name="Maruyama T."/>
            <person name="Minagawa J."/>
            <person name="Obokata J."/>
            <person name="Shigenobu S."/>
        </authorList>
    </citation>
    <scope>NUCLEOTIDE SEQUENCE [LARGE SCALE GENOMIC DNA]</scope>
</reference>
<sequence length="104" mass="12037">MIIMVVMVVRVMVEPAAVMIMFIVQHFLNINKDGRCMCNSKVSSRRKVRPTFHRRQTEDEDDAETCHGRPDHPEWKTKPASLSRKIKHNSINSHLYACHNLGIP</sequence>
<proteinExistence type="predicted"/>
<comment type="caution">
    <text evidence="2">The sequence shown here is derived from an EMBL/GenBank/DDBJ whole genome shotgun (WGS) entry which is preliminary data.</text>
</comment>
<evidence type="ECO:0008006" key="4">
    <source>
        <dbReference type="Google" id="ProtNLM"/>
    </source>
</evidence>
<evidence type="ECO:0000313" key="3">
    <source>
        <dbReference type="Proteomes" id="UP000735302"/>
    </source>
</evidence>